<keyword evidence="5" id="KW-1185">Reference proteome</keyword>
<proteinExistence type="predicted"/>
<evidence type="ECO:0000313" key="5">
    <source>
        <dbReference type="Proteomes" id="UP000189580"/>
    </source>
</evidence>
<dbReference type="Pfam" id="PF00400">
    <property type="entry name" value="WD40"/>
    <property type="match status" value="2"/>
</dbReference>
<dbReference type="Proteomes" id="UP000189580">
    <property type="component" value="Chromosome a"/>
</dbReference>
<feature type="repeat" description="WD" evidence="3">
    <location>
        <begin position="245"/>
        <end position="279"/>
    </location>
</feature>
<dbReference type="RefSeq" id="XP_018735309.1">
    <property type="nucleotide sequence ID" value="XM_018877958.1"/>
</dbReference>
<dbReference type="SUPFAM" id="SSF50978">
    <property type="entry name" value="WD40 repeat-like"/>
    <property type="match status" value="1"/>
</dbReference>
<dbReference type="GO" id="GO:0140499">
    <property type="term" value="P:negative regulation of mitotic spindle assembly checkpoint signaling"/>
    <property type="evidence" value="ECO:0007669"/>
    <property type="project" value="EnsemblFungi"/>
</dbReference>
<dbReference type="InterPro" id="IPR036322">
    <property type="entry name" value="WD40_repeat_dom_sf"/>
</dbReference>
<keyword evidence="2" id="KW-0677">Repeat</keyword>
<protein>
    <submittedName>
        <fullName evidence="4">Bub3p</fullName>
    </submittedName>
</protein>
<keyword evidence="1 3" id="KW-0853">WD repeat</keyword>
<gene>
    <name evidence="4" type="primary">BUB3</name>
    <name evidence="4" type="ORF">AWJ20_1104</name>
</gene>
<dbReference type="InterPro" id="IPR001680">
    <property type="entry name" value="WD40_rpt"/>
</dbReference>
<name>A0A167DEQ7_9ASCO</name>
<dbReference type="PROSITE" id="PS50082">
    <property type="entry name" value="WD_REPEATS_2"/>
    <property type="match status" value="1"/>
</dbReference>
<accession>A0A167DEQ7</accession>
<dbReference type="InterPro" id="IPR015943">
    <property type="entry name" value="WD40/YVTN_repeat-like_dom_sf"/>
</dbReference>
<evidence type="ECO:0000256" key="3">
    <source>
        <dbReference type="PROSITE-ProRule" id="PRU00221"/>
    </source>
</evidence>
<evidence type="ECO:0000256" key="1">
    <source>
        <dbReference type="ARBA" id="ARBA00022574"/>
    </source>
</evidence>
<dbReference type="SMART" id="SM00320">
    <property type="entry name" value="WD40"/>
    <property type="match status" value="4"/>
</dbReference>
<dbReference type="GO" id="GO:0000776">
    <property type="term" value="C:kinetochore"/>
    <property type="evidence" value="ECO:0007669"/>
    <property type="project" value="EnsemblFungi"/>
</dbReference>
<evidence type="ECO:0000256" key="2">
    <source>
        <dbReference type="ARBA" id="ARBA00022737"/>
    </source>
</evidence>
<dbReference type="PANTHER" id="PTHR10971">
    <property type="entry name" value="MRNA EXPORT FACTOR AND BUB3"/>
    <property type="match status" value="1"/>
</dbReference>
<organism evidence="4 5">
    <name type="scientific">Sugiyamaella lignohabitans</name>
    <dbReference type="NCBI Taxonomy" id="796027"/>
    <lineage>
        <taxon>Eukaryota</taxon>
        <taxon>Fungi</taxon>
        <taxon>Dikarya</taxon>
        <taxon>Ascomycota</taxon>
        <taxon>Saccharomycotina</taxon>
        <taxon>Dipodascomycetes</taxon>
        <taxon>Dipodascales</taxon>
        <taxon>Trichomonascaceae</taxon>
        <taxon>Sugiyamaella</taxon>
    </lineage>
</organism>
<dbReference type="GeneID" id="30032870"/>
<dbReference type="EMBL" id="CP014501">
    <property type="protein sequence ID" value="ANB12832.1"/>
    <property type="molecule type" value="Genomic_DNA"/>
</dbReference>
<dbReference type="GO" id="GO:1990298">
    <property type="term" value="C:bub1-bub3 complex"/>
    <property type="evidence" value="ECO:0007669"/>
    <property type="project" value="EnsemblFungi"/>
</dbReference>
<reference evidence="4 5" key="1">
    <citation type="submission" date="2016-02" db="EMBL/GenBank/DDBJ databases">
        <title>Complete genome sequence and transcriptome regulation of the pentose utilising yeast Sugiyamaella lignohabitans.</title>
        <authorList>
            <person name="Bellasio M."/>
            <person name="Peymann A."/>
            <person name="Valli M."/>
            <person name="Sipitzky M."/>
            <person name="Graf A."/>
            <person name="Sauer M."/>
            <person name="Marx H."/>
            <person name="Mattanovich D."/>
        </authorList>
    </citation>
    <scope>NUCLEOTIDE SEQUENCE [LARGE SCALE GENOMIC DNA]</scope>
    <source>
        <strain evidence="4 5">CBS 10342</strain>
    </source>
</reference>
<dbReference type="Gene3D" id="2.130.10.10">
    <property type="entry name" value="YVTN repeat-like/Quinoprotein amine dehydrogenase"/>
    <property type="match status" value="1"/>
</dbReference>
<dbReference type="OrthoDB" id="10262475at2759"/>
<sequence>MATTLANAPADLISKVQFTPAAGSNHLLVSSWDTTLRVYNAGSGPGSGHLLTSVKFQAPLLDCTWEKKGSSPSPIAFAGGLESRVYQVDLETSQKTIIGPDHQAAVKSIVYHEGTQTVISGSWDRSLHQTDPRTDRSISTSLPGKVFSMDSVDNYLVVAMSGREVRIYDIRSIQEPVQIRESSLKYPTRTVRCMPDGMGYVSTSIEGRVAVEFFDPSPQVQAQKYAFKCHRIVDRLAGIDTVTPVNSLSFHPKYGTFFTAGSDSTVCLWDYKAKKRLKQYQPLAHSVMSIDVNFDGTKLAIGTSDDSYKEAPLINGPQPAASSIYIRDLADSECRGRD</sequence>
<dbReference type="KEGG" id="slb:AWJ20_1104"/>
<dbReference type="AlphaFoldDB" id="A0A167DEQ7"/>
<evidence type="ECO:0000313" key="4">
    <source>
        <dbReference type="EMBL" id="ANB12832.1"/>
    </source>
</evidence>
<dbReference type="GO" id="GO:1990942">
    <property type="term" value="P:mitotic metaphase chromosome recapture"/>
    <property type="evidence" value="ECO:0007669"/>
    <property type="project" value="EnsemblFungi"/>
</dbReference>
<dbReference type="GO" id="GO:1990758">
    <property type="term" value="P:mitotic sister chromatid biorientation"/>
    <property type="evidence" value="ECO:0007669"/>
    <property type="project" value="EnsemblFungi"/>
</dbReference>